<dbReference type="AlphaFoldDB" id="A0A5C3FDR4"/>
<accession>A0A5C3FDR4</accession>
<evidence type="ECO:0000313" key="4">
    <source>
        <dbReference type="EMBL" id="SPO42552.1"/>
    </source>
</evidence>
<feature type="coiled-coil region" evidence="1">
    <location>
        <begin position="99"/>
        <end position="162"/>
    </location>
</feature>
<proteinExistence type="predicted"/>
<protein>
    <submittedName>
        <fullName evidence="4">Uncharacterized protein</fullName>
    </submittedName>
</protein>
<keyword evidence="1" id="KW-0175">Coiled coil</keyword>
<feature type="chain" id="PRO_5022830721" evidence="3">
    <location>
        <begin position="32"/>
        <end position="806"/>
    </location>
</feature>
<dbReference type="EMBL" id="OOIQ01000001">
    <property type="protein sequence ID" value="SPO42552.1"/>
    <property type="molecule type" value="Genomic_DNA"/>
</dbReference>
<evidence type="ECO:0000313" key="5">
    <source>
        <dbReference type="Proteomes" id="UP000325008"/>
    </source>
</evidence>
<name>A0A5C3FDR4_PSEA2</name>
<gene>
    <name evidence="4" type="ORF">PSANT_00235</name>
</gene>
<evidence type="ECO:0000256" key="3">
    <source>
        <dbReference type="SAM" id="SignalP"/>
    </source>
</evidence>
<feature type="signal peptide" evidence="3">
    <location>
        <begin position="1"/>
        <end position="31"/>
    </location>
</feature>
<dbReference type="Proteomes" id="UP000325008">
    <property type="component" value="Unassembled WGS sequence"/>
</dbReference>
<evidence type="ECO:0000256" key="1">
    <source>
        <dbReference type="SAM" id="Coils"/>
    </source>
</evidence>
<comment type="caution">
    <text evidence="4">The sequence shown here is derived from an EMBL/GenBank/DDBJ whole genome shotgun (WGS) entry which is preliminary data.</text>
</comment>
<sequence>MRFTRKLVRQQPWWLLVGVLAFFLLSSLTTAAPAQALIRRADEIQSAAAPPAGAPPASSPPAPAVGGAAQAVGPSGPARWIAAGKSSIDRLGESIARLRTNAEEQMAALRQKLGSAKDATVNAADRTAQFFKSASARSKDAYDKLKDALARSKEAIKDFSLKDTMSRLMGKWRTRDRPGETQIDPNFVWTDREIEANLARFKSPKPSPEEIAAHLAKMTPRQRAGLGAIQEGVQVTPEMIKEEEEADARRQNHQKLMAEAMGEAENEHKPSPSVASEAADLAGKAKQTLQEGAGSVEKVFDEAKSKVHLRKRSPAPGSASDWTPVSTLRYDGAGYNFVRRVGGQMYIYPVNLPGSGDGPYRWEDLPSSHQAQLKKSVENLKKAQANGWARAEHHMGVSPTQGSRNGFYRLPGFAQDDIVVKRRGNDFRFEYLQSGLFRSSRKTVPFSDLPEHLKLFASNYVARHPDVPWASVLHRLRKRAPAGSSSGCQQVDSLPYQGAGYNIVRGRNSLKFYSILPGSDHAIVSRTWEQLHRAEQDELRASVSKIDEAVKNGGRDADQHIRVSEHFWDPSGFYTTKGRSAHTISVLKKGSKYKFEYLKPGVMWDSRVRVPFEDLPSHLKTYVRSLVQGNPELPWASVIGRLRKRAPPNQEPRIVNYPGETIRLMKARDGTYVFHMMPARTTQTPQVRSWSRLPEDVKAHIRRNMRNVYDVAHSRMSVAEARARQVRVAERYEDFNNVYAHPSRKPETIHIIPDSTHTYVFQRQVNGRLQAPVPYNQLPENLQRYLWDEDSIRSVISSLGGHRFRK</sequence>
<feature type="region of interest" description="Disordered" evidence="2">
    <location>
        <begin position="48"/>
        <end position="71"/>
    </location>
</feature>
<reference evidence="4" key="1">
    <citation type="submission" date="2018-03" db="EMBL/GenBank/DDBJ databases">
        <authorList>
            <person name="Guldener U."/>
        </authorList>
    </citation>
    <scope>NUCLEOTIDE SEQUENCE [LARGE SCALE GENOMIC DNA]</scope>
    <source>
        <strain evidence="4">ATCC34888</strain>
    </source>
</reference>
<evidence type="ECO:0000256" key="2">
    <source>
        <dbReference type="SAM" id="MobiDB-lite"/>
    </source>
</evidence>
<feature type="compositionally biased region" description="Pro residues" evidence="2">
    <location>
        <begin position="52"/>
        <end position="63"/>
    </location>
</feature>
<feature type="region of interest" description="Disordered" evidence="2">
    <location>
        <begin position="263"/>
        <end position="296"/>
    </location>
</feature>
<keyword evidence="3" id="KW-0732">Signal</keyword>
<dbReference type="RefSeq" id="XP_014659326.1">
    <property type="nucleotide sequence ID" value="XM_014803840.1"/>
</dbReference>
<keyword evidence="5" id="KW-1185">Reference proteome</keyword>
<organism evidence="4 5">
    <name type="scientific">Pseudozyma antarctica</name>
    <name type="common">Yeast</name>
    <name type="synonym">Candida antarctica</name>
    <dbReference type="NCBI Taxonomy" id="84753"/>
    <lineage>
        <taxon>Eukaryota</taxon>
        <taxon>Fungi</taxon>
        <taxon>Dikarya</taxon>
        <taxon>Basidiomycota</taxon>
        <taxon>Ustilaginomycotina</taxon>
        <taxon>Ustilaginomycetes</taxon>
        <taxon>Ustilaginales</taxon>
        <taxon>Ustilaginaceae</taxon>
        <taxon>Moesziomyces</taxon>
    </lineage>
</organism>
<dbReference type="OrthoDB" id="2555648at2759"/>